<feature type="domain" description="PDZ" evidence="6">
    <location>
        <begin position="107"/>
        <end position="177"/>
    </location>
</feature>
<dbReference type="GO" id="GO:0004252">
    <property type="term" value="F:serine-type endopeptidase activity"/>
    <property type="evidence" value="ECO:0007669"/>
    <property type="project" value="UniProtKB-EC"/>
</dbReference>
<dbReference type="CDD" id="cd06782">
    <property type="entry name" value="cpPDZ_CPP-like"/>
    <property type="match status" value="1"/>
</dbReference>
<evidence type="ECO:0000256" key="1">
    <source>
        <dbReference type="ARBA" id="ARBA00009179"/>
    </source>
</evidence>
<dbReference type="Pfam" id="PF14684">
    <property type="entry name" value="Tricorn_C1"/>
    <property type="match status" value="1"/>
</dbReference>
<dbReference type="NCBIfam" id="TIGR00225">
    <property type="entry name" value="prc"/>
    <property type="match status" value="1"/>
</dbReference>
<dbReference type="GO" id="GO:0006508">
    <property type="term" value="P:proteolysis"/>
    <property type="evidence" value="ECO:0007669"/>
    <property type="project" value="UniProtKB-KW"/>
</dbReference>
<dbReference type="InterPro" id="IPR028204">
    <property type="entry name" value="Tricorn_C1"/>
</dbReference>
<reference evidence="7 8" key="1">
    <citation type="submission" date="2024-10" db="EMBL/GenBank/DDBJ databases">
        <authorList>
            <person name="Ratan Roy A."/>
            <person name="Morales Sandoval P.H."/>
            <person name="De Los Santos Villalobos S."/>
            <person name="Chakraborty S."/>
            <person name="Mukherjee J."/>
        </authorList>
    </citation>
    <scope>NUCLEOTIDE SEQUENCE [LARGE SCALE GENOMIC DNA]</scope>
    <source>
        <strain evidence="7 8">S1</strain>
    </source>
</reference>
<dbReference type="EMBL" id="JBHZOL010000031">
    <property type="protein sequence ID" value="MFE4105637.1"/>
    <property type="molecule type" value="Genomic_DNA"/>
</dbReference>
<dbReference type="SUPFAM" id="SSF52096">
    <property type="entry name" value="ClpP/crotonase"/>
    <property type="match status" value="1"/>
</dbReference>
<evidence type="ECO:0000256" key="5">
    <source>
        <dbReference type="RuleBase" id="RU004404"/>
    </source>
</evidence>
<dbReference type="InterPro" id="IPR029045">
    <property type="entry name" value="ClpP/crotonase-like_dom_sf"/>
</dbReference>
<dbReference type="InterPro" id="IPR036034">
    <property type="entry name" value="PDZ_sf"/>
</dbReference>
<dbReference type="RefSeq" id="WP_377962556.1">
    <property type="nucleotide sequence ID" value="NZ_JBHZOL010000031.1"/>
</dbReference>
<evidence type="ECO:0000256" key="2">
    <source>
        <dbReference type="ARBA" id="ARBA00022670"/>
    </source>
</evidence>
<accession>A0ABW6ID19</accession>
<name>A0ABW6ID19_9CYAN</name>
<keyword evidence="4 5" id="KW-0720">Serine protease</keyword>
<keyword evidence="8" id="KW-1185">Reference proteome</keyword>
<dbReference type="PANTHER" id="PTHR32060:SF30">
    <property type="entry name" value="CARBOXY-TERMINAL PROCESSING PROTEASE CTPA"/>
    <property type="match status" value="1"/>
</dbReference>
<dbReference type="InterPro" id="IPR001478">
    <property type="entry name" value="PDZ"/>
</dbReference>
<evidence type="ECO:0000256" key="3">
    <source>
        <dbReference type="ARBA" id="ARBA00022801"/>
    </source>
</evidence>
<dbReference type="PANTHER" id="PTHR32060">
    <property type="entry name" value="TAIL-SPECIFIC PROTEASE"/>
    <property type="match status" value="1"/>
</dbReference>
<proteinExistence type="inferred from homology"/>
<keyword evidence="2 5" id="KW-0645">Protease</keyword>
<evidence type="ECO:0000259" key="6">
    <source>
        <dbReference type="PROSITE" id="PS50106"/>
    </source>
</evidence>
<sequence length="433" mass="47382">MAISKRGLVLGATALAVAAVTVTGAGIHLSQGQAFFRESPKELVDEVWQLIDRNYVDGTFNQVDWEAVRMEYLERDYGSQEEAYGAIREMLEQLDDPYTRFMDPQEYRNMQVDTSGELTGVGIQISQDEETDEILVVAPIEDTPAFDAGVQAQDVIMAIDGQSTEGMDLNTAVNLIRGPVGSQVKLTLKRGERTLDYEIERARIEIHPVRYSYREGAEGGIGYIRLTQFSANAAVEMRDAIQALEDRDVIGYILDLRGNPGGLLYSSIDIARMWLDDGTIVSTVDRQGIVDEEIANNRAVTDLPLVVLVDGGSASASEILSGALQDNHRAVLVGTQTFGKGLVQSVRSLPDGSGVAVTVAKYLTPSGRDINKQGIEPDVVIELSESDRESFSQDRERVGTLEDPQYAKALEILTQQIRVNREAANVVVSPALN</sequence>
<evidence type="ECO:0000313" key="8">
    <source>
        <dbReference type="Proteomes" id="UP001600165"/>
    </source>
</evidence>
<dbReference type="SUPFAM" id="SSF50156">
    <property type="entry name" value="PDZ domain-like"/>
    <property type="match status" value="1"/>
</dbReference>
<dbReference type="SMART" id="SM00228">
    <property type="entry name" value="PDZ"/>
    <property type="match status" value="1"/>
</dbReference>
<protein>
    <submittedName>
        <fullName evidence="7">Carboxyl-terminal processing protease CtpC</fullName>
        <ecNumber evidence="7">3.4.21.102</ecNumber>
    </submittedName>
</protein>
<dbReference type="SMART" id="SM00245">
    <property type="entry name" value="TSPc"/>
    <property type="match status" value="1"/>
</dbReference>
<dbReference type="InterPro" id="IPR005151">
    <property type="entry name" value="Tail-specific_protease"/>
</dbReference>
<dbReference type="Pfam" id="PF03572">
    <property type="entry name" value="Peptidase_S41"/>
    <property type="match status" value="1"/>
</dbReference>
<comment type="similarity">
    <text evidence="1 5">Belongs to the peptidase S41A family.</text>
</comment>
<dbReference type="EC" id="3.4.21.102" evidence="7"/>
<organism evidence="7 8">
    <name type="scientific">Almyronema epifaneia S1</name>
    <dbReference type="NCBI Taxonomy" id="2991925"/>
    <lineage>
        <taxon>Bacteria</taxon>
        <taxon>Bacillati</taxon>
        <taxon>Cyanobacteriota</taxon>
        <taxon>Cyanophyceae</taxon>
        <taxon>Nodosilineales</taxon>
        <taxon>Nodosilineaceae</taxon>
        <taxon>Almyronema</taxon>
        <taxon>Almyronema epifaneia</taxon>
    </lineage>
</organism>
<dbReference type="CDD" id="cd07560">
    <property type="entry name" value="Peptidase_S41_CPP"/>
    <property type="match status" value="1"/>
</dbReference>
<evidence type="ECO:0000256" key="4">
    <source>
        <dbReference type="ARBA" id="ARBA00022825"/>
    </source>
</evidence>
<dbReference type="InterPro" id="IPR004447">
    <property type="entry name" value="Peptidase_S41A"/>
</dbReference>
<dbReference type="NCBIfam" id="NF045590">
    <property type="entry name" value="Cterm_S41_CtpC"/>
    <property type="match status" value="1"/>
</dbReference>
<evidence type="ECO:0000313" key="7">
    <source>
        <dbReference type="EMBL" id="MFE4105637.1"/>
    </source>
</evidence>
<dbReference type="PROSITE" id="PS50106">
    <property type="entry name" value="PDZ"/>
    <property type="match status" value="1"/>
</dbReference>
<comment type="caution">
    <text evidence="7">The sequence shown here is derived from an EMBL/GenBank/DDBJ whole genome shotgun (WGS) entry which is preliminary data.</text>
</comment>
<dbReference type="InterPro" id="IPR041489">
    <property type="entry name" value="PDZ_6"/>
</dbReference>
<dbReference type="Gene3D" id="2.30.42.10">
    <property type="match status" value="1"/>
</dbReference>
<dbReference type="InterPro" id="IPR054626">
    <property type="entry name" value="Cterm_S41_CtpC"/>
</dbReference>
<dbReference type="Gene3D" id="3.90.226.10">
    <property type="entry name" value="2-enoyl-CoA Hydratase, Chain A, domain 1"/>
    <property type="match status" value="1"/>
</dbReference>
<keyword evidence="3 5" id="KW-0378">Hydrolase</keyword>
<dbReference type="Gene3D" id="3.30.750.44">
    <property type="match status" value="1"/>
</dbReference>
<dbReference type="Proteomes" id="UP001600165">
    <property type="component" value="Unassembled WGS sequence"/>
</dbReference>
<gene>
    <name evidence="7" type="primary">ctpC</name>
    <name evidence="7" type="ORF">ACFVKH_05065</name>
</gene>
<dbReference type="Pfam" id="PF17820">
    <property type="entry name" value="PDZ_6"/>
    <property type="match status" value="1"/>
</dbReference>